<reference evidence="2" key="1">
    <citation type="submission" date="2021-02" db="EMBL/GenBank/DDBJ databases">
        <authorList>
            <person name="Dougan E. K."/>
            <person name="Rhodes N."/>
            <person name="Thang M."/>
            <person name="Chan C."/>
        </authorList>
    </citation>
    <scope>NUCLEOTIDE SEQUENCE</scope>
</reference>
<feature type="region of interest" description="Disordered" evidence="1">
    <location>
        <begin position="22"/>
        <end position="134"/>
    </location>
</feature>
<accession>A0A812HM84</accession>
<feature type="compositionally biased region" description="Basic residues" evidence="1">
    <location>
        <begin position="66"/>
        <end position="108"/>
    </location>
</feature>
<organism evidence="2 3">
    <name type="scientific">Symbiodinium natans</name>
    <dbReference type="NCBI Taxonomy" id="878477"/>
    <lineage>
        <taxon>Eukaryota</taxon>
        <taxon>Sar</taxon>
        <taxon>Alveolata</taxon>
        <taxon>Dinophyceae</taxon>
        <taxon>Suessiales</taxon>
        <taxon>Symbiodiniaceae</taxon>
        <taxon>Symbiodinium</taxon>
    </lineage>
</organism>
<name>A0A812HM84_9DINO</name>
<dbReference type="AlphaFoldDB" id="A0A812HM84"/>
<feature type="compositionally biased region" description="Basic and acidic residues" evidence="1">
    <location>
        <begin position="30"/>
        <end position="59"/>
    </location>
</feature>
<dbReference type="Proteomes" id="UP000604046">
    <property type="component" value="Unassembled WGS sequence"/>
</dbReference>
<feature type="compositionally biased region" description="Polar residues" evidence="1">
    <location>
        <begin position="114"/>
        <end position="132"/>
    </location>
</feature>
<proteinExistence type="predicted"/>
<sequence>MNADAEAVEIAGMTGLAIKMIAKNPLNPKRGKDPGRETRKPEKRVTRSLRGGREKERETQTTMTTRRMKTRKRRKRRRRTTRRRTRMTKKKRRRKRTRKTPRRLRPRRLAQPSVLCQSSQRSDSAVNLRTPSPYNPCIRCKTQGSPHMLACFVPRQGHGCMWVLNL</sequence>
<evidence type="ECO:0000313" key="3">
    <source>
        <dbReference type="Proteomes" id="UP000604046"/>
    </source>
</evidence>
<keyword evidence="3" id="KW-1185">Reference proteome</keyword>
<gene>
    <name evidence="2" type="ORF">SNAT2548_LOCUS1695</name>
</gene>
<dbReference type="EMBL" id="CAJNDS010000097">
    <property type="protein sequence ID" value="CAE6954710.1"/>
    <property type="molecule type" value="Genomic_DNA"/>
</dbReference>
<protein>
    <submittedName>
        <fullName evidence="2">Uncharacterized protein</fullName>
    </submittedName>
</protein>
<evidence type="ECO:0000313" key="2">
    <source>
        <dbReference type="EMBL" id="CAE6954710.1"/>
    </source>
</evidence>
<evidence type="ECO:0000256" key="1">
    <source>
        <dbReference type="SAM" id="MobiDB-lite"/>
    </source>
</evidence>
<comment type="caution">
    <text evidence="2">The sequence shown here is derived from an EMBL/GenBank/DDBJ whole genome shotgun (WGS) entry which is preliminary data.</text>
</comment>